<evidence type="ECO:0008006" key="4">
    <source>
        <dbReference type="Google" id="ProtNLM"/>
    </source>
</evidence>
<comment type="caution">
    <text evidence="2">The sequence shown here is derived from an EMBL/GenBank/DDBJ whole genome shotgun (WGS) entry which is preliminary data.</text>
</comment>
<evidence type="ECO:0000313" key="3">
    <source>
        <dbReference type="Proteomes" id="UP000319213"/>
    </source>
</evidence>
<dbReference type="OrthoDB" id="3516511at2"/>
<keyword evidence="1" id="KW-0732">Signal</keyword>
<dbReference type="RefSeq" id="WP_142257827.1">
    <property type="nucleotide sequence ID" value="NZ_BMPV01000004.1"/>
</dbReference>
<accession>A0A543ISK5</accession>
<dbReference type="AlphaFoldDB" id="A0A543ISK5"/>
<dbReference type="EMBL" id="VFPQ01000001">
    <property type="protein sequence ID" value="TQM73527.1"/>
    <property type="molecule type" value="Genomic_DNA"/>
</dbReference>
<keyword evidence="3" id="KW-1185">Reference proteome</keyword>
<feature type="signal peptide" evidence="1">
    <location>
        <begin position="1"/>
        <end position="25"/>
    </location>
</feature>
<name>A0A543ISK5_9ACTN</name>
<sequence length="353" mass="38825">MTLRPVATALLAVALAMTGVQPASAHEPGTPNVAPRSVQAKQWTKLAGTLARVNDGAGALRLASYSLVSGAGQRLEAYLREGDRFVRTPYREAVVSPGQRWVAAIRGHRVGEAVRSLDLIDRRTGVTHTITMPAPVTSPEWSPDGRRLLLTAYQPRRGSGLAVIGFVVMDVADREPRLVRTGPRSVVHDREAGREYRFFFAGRPDRVLRTHGEGEGTTTGSLIAVYDLRGRPAGRYAGVGVPDGWSAAPLFSPSRRLFATVARHDRGARAEIRIVNASTGRVLSRIGDRDIRAFAGWYDDEHIIVKRERGRTALYQRVDLSGRADLDLIRERLVLTGGELKPRLDRVYFVRRG</sequence>
<dbReference type="SUPFAM" id="SSF82171">
    <property type="entry name" value="DPP6 N-terminal domain-like"/>
    <property type="match status" value="1"/>
</dbReference>
<dbReference type="InterPro" id="IPR011042">
    <property type="entry name" value="6-blade_b-propeller_TolB-like"/>
</dbReference>
<feature type="chain" id="PRO_5021880203" description="WD40 repeat protein" evidence="1">
    <location>
        <begin position="26"/>
        <end position="353"/>
    </location>
</feature>
<gene>
    <name evidence="2" type="ORF">FHX40_0170</name>
</gene>
<dbReference type="Gene3D" id="2.120.10.30">
    <property type="entry name" value="TolB, C-terminal domain"/>
    <property type="match status" value="1"/>
</dbReference>
<evidence type="ECO:0000256" key="1">
    <source>
        <dbReference type="SAM" id="SignalP"/>
    </source>
</evidence>
<evidence type="ECO:0000313" key="2">
    <source>
        <dbReference type="EMBL" id="TQM73527.1"/>
    </source>
</evidence>
<dbReference type="Proteomes" id="UP000319213">
    <property type="component" value="Unassembled WGS sequence"/>
</dbReference>
<proteinExistence type="predicted"/>
<organism evidence="2 3">
    <name type="scientific">Thermopolyspora flexuosa</name>
    <dbReference type="NCBI Taxonomy" id="103836"/>
    <lineage>
        <taxon>Bacteria</taxon>
        <taxon>Bacillati</taxon>
        <taxon>Actinomycetota</taxon>
        <taxon>Actinomycetes</taxon>
        <taxon>Streptosporangiales</taxon>
        <taxon>Streptosporangiaceae</taxon>
        <taxon>Thermopolyspora</taxon>
    </lineage>
</organism>
<protein>
    <recommendedName>
        <fullName evidence="4">WD40 repeat protein</fullName>
    </recommendedName>
</protein>
<reference evidence="2 3" key="1">
    <citation type="submission" date="2019-06" db="EMBL/GenBank/DDBJ databases">
        <title>Sequencing the genomes of 1000 actinobacteria strains.</title>
        <authorList>
            <person name="Klenk H.-P."/>
        </authorList>
    </citation>
    <scope>NUCLEOTIDE SEQUENCE [LARGE SCALE GENOMIC DNA]</scope>
    <source>
        <strain evidence="2 3">DSM 43186</strain>
    </source>
</reference>